<evidence type="ECO:0000256" key="1">
    <source>
        <dbReference type="ARBA" id="ARBA00001966"/>
    </source>
</evidence>
<evidence type="ECO:0000256" key="3">
    <source>
        <dbReference type="ARBA" id="ARBA00022691"/>
    </source>
</evidence>
<evidence type="ECO:0000256" key="4">
    <source>
        <dbReference type="ARBA" id="ARBA00022723"/>
    </source>
</evidence>
<evidence type="ECO:0000256" key="2">
    <source>
        <dbReference type="ARBA" id="ARBA00022485"/>
    </source>
</evidence>
<dbReference type="EMBL" id="LAZR01002061">
    <property type="protein sequence ID" value="KKN35131.1"/>
    <property type="molecule type" value="Genomic_DNA"/>
</dbReference>
<dbReference type="InterPro" id="IPR012839">
    <property type="entry name" value="Organic_radical_activase"/>
</dbReference>
<dbReference type="InterPro" id="IPR013785">
    <property type="entry name" value="Aldolase_TIM"/>
</dbReference>
<dbReference type="Pfam" id="PF12838">
    <property type="entry name" value="Fer4_7"/>
    <property type="match status" value="1"/>
</dbReference>
<keyword evidence="6" id="KW-0411">Iron-sulfur</keyword>
<evidence type="ECO:0000256" key="6">
    <source>
        <dbReference type="ARBA" id="ARBA00023014"/>
    </source>
</evidence>
<dbReference type="InterPro" id="IPR058240">
    <property type="entry name" value="rSAM_sf"/>
</dbReference>
<sequence>MKTSDKGFIFEIQRFSTEDGPGIRTTIFFKQCPLRCIWCHNPESILKKPQLQWISHKCIGCNTCIKTCSLNALELNTEGMKINRDKCNSCGDCVEECPSTALSMFGELWNLKDLYSEIDKDKIYYLQSGGGITVSGGEPTLQPCIVEELLKVCRENRISTALDTCGYASRSIYESLLPHVDLILLDIKEIDSEKHKEFTGVSNERILDNAIWIAKFVKEKNKKMWIRTPLIPRYTATEENIKGIGKFIVEKLQNIPNRWDLLAFNNLCTAKYERLDIEWPLMNEPLMTKKEMERFHEITKETGVKKTHWSGLTRSI</sequence>
<evidence type="ECO:0000259" key="8">
    <source>
        <dbReference type="PROSITE" id="PS51918"/>
    </source>
</evidence>
<comment type="cofactor">
    <cofactor evidence="1">
        <name>[4Fe-4S] cluster</name>
        <dbReference type="ChEBI" id="CHEBI:49883"/>
    </cofactor>
</comment>
<comment type="caution">
    <text evidence="9">The sequence shown here is derived from an EMBL/GenBank/DDBJ whole genome shotgun (WGS) entry which is preliminary data.</text>
</comment>
<dbReference type="PANTHER" id="PTHR30352:SF4">
    <property type="entry name" value="PYRUVATE FORMATE-LYASE 2-ACTIVATING ENZYME"/>
    <property type="match status" value="1"/>
</dbReference>
<dbReference type="InterPro" id="IPR040074">
    <property type="entry name" value="BssD/PflA/YjjW"/>
</dbReference>
<dbReference type="PANTHER" id="PTHR30352">
    <property type="entry name" value="PYRUVATE FORMATE-LYASE-ACTIVATING ENZYME"/>
    <property type="match status" value="1"/>
</dbReference>
<feature type="domain" description="Radical SAM core" evidence="8">
    <location>
        <begin position="18"/>
        <end position="305"/>
    </location>
</feature>
<dbReference type="InterPro" id="IPR034457">
    <property type="entry name" value="Organic_radical-activating"/>
</dbReference>
<evidence type="ECO:0000313" key="9">
    <source>
        <dbReference type="EMBL" id="KKN35131.1"/>
    </source>
</evidence>
<dbReference type="GO" id="GO:0051539">
    <property type="term" value="F:4 iron, 4 sulfur cluster binding"/>
    <property type="evidence" value="ECO:0007669"/>
    <property type="project" value="UniProtKB-KW"/>
</dbReference>
<accession>A0A0F9SDQ2</accession>
<evidence type="ECO:0000256" key="5">
    <source>
        <dbReference type="ARBA" id="ARBA00023004"/>
    </source>
</evidence>
<reference evidence="9" key="1">
    <citation type="journal article" date="2015" name="Nature">
        <title>Complex archaea that bridge the gap between prokaryotes and eukaryotes.</title>
        <authorList>
            <person name="Spang A."/>
            <person name="Saw J.H."/>
            <person name="Jorgensen S.L."/>
            <person name="Zaremba-Niedzwiedzka K."/>
            <person name="Martijn J."/>
            <person name="Lind A.E."/>
            <person name="van Eijk R."/>
            <person name="Schleper C."/>
            <person name="Guy L."/>
            <person name="Ettema T.J."/>
        </authorList>
    </citation>
    <scope>NUCLEOTIDE SEQUENCE</scope>
</reference>
<proteinExistence type="predicted"/>
<dbReference type="PIRSF" id="PIRSF000371">
    <property type="entry name" value="PFL_act_enz"/>
    <property type="match status" value="1"/>
</dbReference>
<dbReference type="InterPro" id="IPR017900">
    <property type="entry name" value="4Fe4S_Fe_S_CS"/>
</dbReference>
<dbReference type="Gene3D" id="3.20.20.70">
    <property type="entry name" value="Aldolase class I"/>
    <property type="match status" value="1"/>
</dbReference>
<dbReference type="Gene3D" id="3.30.70.20">
    <property type="match status" value="1"/>
</dbReference>
<dbReference type="PROSITE" id="PS00198">
    <property type="entry name" value="4FE4S_FER_1"/>
    <property type="match status" value="1"/>
</dbReference>
<dbReference type="SFLD" id="SFLDS00029">
    <property type="entry name" value="Radical_SAM"/>
    <property type="match status" value="1"/>
</dbReference>
<dbReference type="PROSITE" id="PS51918">
    <property type="entry name" value="RADICAL_SAM"/>
    <property type="match status" value="1"/>
</dbReference>
<organism evidence="9">
    <name type="scientific">marine sediment metagenome</name>
    <dbReference type="NCBI Taxonomy" id="412755"/>
    <lineage>
        <taxon>unclassified sequences</taxon>
        <taxon>metagenomes</taxon>
        <taxon>ecological metagenomes</taxon>
    </lineage>
</organism>
<dbReference type="SUPFAM" id="SSF102114">
    <property type="entry name" value="Radical SAM enzymes"/>
    <property type="match status" value="1"/>
</dbReference>
<dbReference type="Pfam" id="PF04055">
    <property type="entry name" value="Radical_SAM"/>
    <property type="match status" value="1"/>
</dbReference>
<dbReference type="InterPro" id="IPR007197">
    <property type="entry name" value="rSAM"/>
</dbReference>
<keyword evidence="4" id="KW-0479">Metal-binding</keyword>
<feature type="domain" description="4Fe-4S ferredoxin-type" evidence="7">
    <location>
        <begin position="78"/>
        <end position="107"/>
    </location>
</feature>
<evidence type="ECO:0000259" key="7">
    <source>
        <dbReference type="PROSITE" id="PS51379"/>
    </source>
</evidence>
<dbReference type="GO" id="GO:0016491">
    <property type="term" value="F:oxidoreductase activity"/>
    <property type="evidence" value="ECO:0007669"/>
    <property type="project" value="InterPro"/>
</dbReference>
<evidence type="ECO:0008006" key="10">
    <source>
        <dbReference type="Google" id="ProtNLM"/>
    </source>
</evidence>
<keyword evidence="2" id="KW-0004">4Fe-4S</keyword>
<dbReference type="NCBIfam" id="TIGR02494">
    <property type="entry name" value="PFLE_PFLC"/>
    <property type="match status" value="1"/>
</dbReference>
<gene>
    <name evidence="9" type="ORF">LCGC14_0786750</name>
</gene>
<keyword evidence="3" id="KW-0949">S-adenosyl-L-methionine</keyword>
<keyword evidence="5" id="KW-0408">Iron</keyword>
<dbReference type="GO" id="GO:0046872">
    <property type="term" value="F:metal ion binding"/>
    <property type="evidence" value="ECO:0007669"/>
    <property type="project" value="UniProtKB-KW"/>
</dbReference>
<dbReference type="AlphaFoldDB" id="A0A0F9SDQ2"/>
<feature type="domain" description="4Fe-4S ferredoxin-type" evidence="7">
    <location>
        <begin position="49"/>
        <end position="76"/>
    </location>
</feature>
<protein>
    <recommendedName>
        <fullName evidence="10">Radical SAM core domain-containing protein</fullName>
    </recommendedName>
</protein>
<dbReference type="SFLD" id="SFLDG01066">
    <property type="entry name" value="organic_radical-activating_enz"/>
    <property type="match status" value="1"/>
</dbReference>
<dbReference type="SUPFAM" id="SSF54862">
    <property type="entry name" value="4Fe-4S ferredoxins"/>
    <property type="match status" value="1"/>
</dbReference>
<dbReference type="InterPro" id="IPR017896">
    <property type="entry name" value="4Fe4S_Fe-S-bd"/>
</dbReference>
<name>A0A0F9SDQ2_9ZZZZ</name>
<dbReference type="SFLD" id="SFLDG01118">
    <property type="entry name" value="activating_enzymes__group_2"/>
    <property type="match status" value="1"/>
</dbReference>
<dbReference type="PROSITE" id="PS51379">
    <property type="entry name" value="4FE4S_FER_2"/>
    <property type="match status" value="2"/>
</dbReference>